<name>A0E165_PARTE</name>
<dbReference type="EMBL" id="CT868652">
    <property type="protein sequence ID" value="CAK89032.1"/>
    <property type="molecule type" value="Genomic_DNA"/>
</dbReference>
<feature type="compositionally biased region" description="Polar residues" evidence="1">
    <location>
        <begin position="134"/>
        <end position="145"/>
    </location>
</feature>
<reference evidence="2 3" key="1">
    <citation type="journal article" date="2006" name="Nature">
        <title>Global trends of whole-genome duplications revealed by the ciliate Paramecium tetraurelia.</title>
        <authorList>
            <consortium name="Genoscope"/>
            <person name="Aury J.-M."/>
            <person name="Jaillon O."/>
            <person name="Duret L."/>
            <person name="Noel B."/>
            <person name="Jubin C."/>
            <person name="Porcel B.M."/>
            <person name="Segurens B."/>
            <person name="Daubin V."/>
            <person name="Anthouard V."/>
            <person name="Aiach N."/>
            <person name="Arnaiz O."/>
            <person name="Billaut A."/>
            <person name="Beisson J."/>
            <person name="Blanc I."/>
            <person name="Bouhouche K."/>
            <person name="Camara F."/>
            <person name="Duharcourt S."/>
            <person name="Guigo R."/>
            <person name="Gogendeau D."/>
            <person name="Katinka M."/>
            <person name="Keller A.-M."/>
            <person name="Kissmehl R."/>
            <person name="Klotz C."/>
            <person name="Koll F."/>
            <person name="Le Moue A."/>
            <person name="Lepere C."/>
            <person name="Malinsky S."/>
            <person name="Nowacki M."/>
            <person name="Nowak J.K."/>
            <person name="Plattner H."/>
            <person name="Poulain J."/>
            <person name="Ruiz F."/>
            <person name="Serrano V."/>
            <person name="Zagulski M."/>
            <person name="Dessen P."/>
            <person name="Betermier M."/>
            <person name="Weissenbach J."/>
            <person name="Scarpelli C."/>
            <person name="Schachter V."/>
            <person name="Sperling L."/>
            <person name="Meyer E."/>
            <person name="Cohen J."/>
            <person name="Wincker P."/>
        </authorList>
    </citation>
    <scope>NUCLEOTIDE SEQUENCE [LARGE SCALE GENOMIC DNA]</scope>
    <source>
        <strain evidence="2 3">Stock d4-2</strain>
    </source>
</reference>
<dbReference type="AlphaFoldDB" id="A0E165"/>
<dbReference type="GeneID" id="5042214"/>
<protein>
    <recommendedName>
        <fullName evidence="4">Myb-like domain-containing protein</fullName>
    </recommendedName>
</protein>
<dbReference type="Proteomes" id="UP000000600">
    <property type="component" value="Unassembled WGS sequence"/>
</dbReference>
<feature type="region of interest" description="Disordered" evidence="1">
    <location>
        <begin position="219"/>
        <end position="245"/>
    </location>
</feature>
<dbReference type="OrthoDB" id="300626at2759"/>
<sequence length="622" mass="74057">MIHPLYQIPVDYQTAYQFENEVMPKNQMIEYAMNQNLNEFPIYPQFQYPQQVINYDIVVDQKSQNKTKKSKKHKYLLYYYGRDDQKELLPKTKAQQEEPQKEDFMKPAVQPQYSLVHFTQGTLLPKLQSDIVTNSSPVGSKQTLKSNKHHQPKKPKKENINTGHWSAIEHTTYVNFLSQYENIMNSSMMKKTSKIFKQMSELIGTRTPSQCRSHHQKFNPYAHRGENGKRLPRNERSRAGRKKKSQFVEITKDEQLVEQDPYYLMFDKQFYYHPYMANGIEYQQFLNDVNLKREDMHEYIQQVQPQDYEEIQQLVRLLIIIIFNYFMIALEHCQQLLELYILEYSVPDQIYVHDDEPQTPVFDRHTTQHVQSVLWKRQSIKLNESTSQQELEVKKNYGLFETYEPKPSLIVVDRDKSDDKYRLEAMKKKKDKKNAKLRDQNLPYNEYIHPARQIQVKLLLSKKPLKDYQAYDSDGSIMRKREQVKQLSPIVNTVKSKLQGRVDKKQSEAVAEENIINQQALFKLKVSTKVKTQYDEPYNFEAFPLKPGVKLTFTQEKKKKEEEKVNNDEDDLTDADTYQLQKFIKKPSFTTLPLFKLPKQKHNITHERSFRTIRQSKGFDYF</sequence>
<feature type="compositionally biased region" description="Basic residues" evidence="1">
    <location>
        <begin position="146"/>
        <end position="156"/>
    </location>
</feature>
<evidence type="ECO:0008006" key="4">
    <source>
        <dbReference type="Google" id="ProtNLM"/>
    </source>
</evidence>
<feature type="region of interest" description="Disordered" evidence="1">
    <location>
        <begin position="134"/>
        <end position="162"/>
    </location>
</feature>
<dbReference type="SUPFAM" id="SSF46689">
    <property type="entry name" value="Homeodomain-like"/>
    <property type="match status" value="1"/>
</dbReference>
<organism evidence="2 3">
    <name type="scientific">Paramecium tetraurelia</name>
    <dbReference type="NCBI Taxonomy" id="5888"/>
    <lineage>
        <taxon>Eukaryota</taxon>
        <taxon>Sar</taxon>
        <taxon>Alveolata</taxon>
        <taxon>Ciliophora</taxon>
        <taxon>Intramacronucleata</taxon>
        <taxon>Oligohymenophorea</taxon>
        <taxon>Peniculida</taxon>
        <taxon>Parameciidae</taxon>
        <taxon>Paramecium</taxon>
    </lineage>
</organism>
<evidence type="ECO:0000313" key="2">
    <source>
        <dbReference type="EMBL" id="CAK89032.1"/>
    </source>
</evidence>
<dbReference type="KEGG" id="ptm:GSPATT00022201001"/>
<dbReference type="InParanoid" id="A0E165"/>
<keyword evidence="3" id="KW-1185">Reference proteome</keyword>
<dbReference type="RefSeq" id="XP_001456429.1">
    <property type="nucleotide sequence ID" value="XM_001456392.1"/>
</dbReference>
<accession>A0E165</accession>
<evidence type="ECO:0000256" key="1">
    <source>
        <dbReference type="SAM" id="MobiDB-lite"/>
    </source>
</evidence>
<dbReference type="HOGENOM" id="CLU_439732_0_0_1"/>
<gene>
    <name evidence="2" type="ORF">GSPATT00022201001</name>
</gene>
<feature type="compositionally biased region" description="Basic and acidic residues" evidence="1">
    <location>
        <begin position="223"/>
        <end position="238"/>
    </location>
</feature>
<evidence type="ECO:0000313" key="3">
    <source>
        <dbReference type="Proteomes" id="UP000000600"/>
    </source>
</evidence>
<dbReference type="InterPro" id="IPR009057">
    <property type="entry name" value="Homeodomain-like_sf"/>
</dbReference>
<proteinExistence type="predicted"/>